<proteinExistence type="predicted"/>
<dbReference type="EMBL" id="JAHVAH010000001">
    <property type="protein sequence ID" value="MBW0145620.1"/>
    <property type="molecule type" value="Genomic_DNA"/>
</dbReference>
<accession>A0ABS6V7R2</accession>
<organism evidence="1 2">
    <name type="scientific">Sphingomicrobium clamense</name>
    <dbReference type="NCBI Taxonomy" id="2851013"/>
    <lineage>
        <taxon>Bacteria</taxon>
        <taxon>Pseudomonadati</taxon>
        <taxon>Pseudomonadota</taxon>
        <taxon>Alphaproteobacteria</taxon>
        <taxon>Sphingomonadales</taxon>
        <taxon>Sphingomonadaceae</taxon>
        <taxon>Sphingomicrobium</taxon>
    </lineage>
</organism>
<dbReference type="PROSITE" id="PS51257">
    <property type="entry name" value="PROKAR_LIPOPROTEIN"/>
    <property type="match status" value="1"/>
</dbReference>
<dbReference type="Pfam" id="PF16233">
    <property type="entry name" value="DUF4893"/>
    <property type="match status" value="1"/>
</dbReference>
<gene>
    <name evidence="1" type="ORF">KTQ36_09990</name>
</gene>
<comment type="caution">
    <text evidence="1">The sequence shown here is derived from an EMBL/GenBank/DDBJ whole genome shotgun (WGS) entry which is preliminary data.</text>
</comment>
<evidence type="ECO:0000313" key="1">
    <source>
        <dbReference type="EMBL" id="MBW0145620.1"/>
    </source>
</evidence>
<dbReference type="Proteomes" id="UP000698028">
    <property type="component" value="Unassembled WGS sequence"/>
</dbReference>
<dbReference type="InterPro" id="IPR032609">
    <property type="entry name" value="DUF4893"/>
</dbReference>
<dbReference type="RefSeq" id="WP_218633514.1">
    <property type="nucleotide sequence ID" value="NZ_JAHVAH010000001.1"/>
</dbReference>
<sequence length="206" mass="22651">MRWPFLAFALVLSGCSQLPGRPLIDTLETRNWRQAATAADRDRIGDWRETFVAALADARANGHGDDIDALGALGQPDAALPYAPPAPGDYRCRVIKVGARSAGMLSYVDYPYFNCRIRTEQDLLGFAKLTGSQRPVGLIFPDGQLRAVFLGTLVLGDEQRAMRYSADPDRDVAGVLQTIEGGRYRLLLPEPRFESMLDIIELVPAT</sequence>
<protein>
    <submittedName>
        <fullName evidence="1">DUF4893 domain-containing protein</fullName>
    </submittedName>
</protein>
<name>A0ABS6V7R2_9SPHN</name>
<evidence type="ECO:0000313" key="2">
    <source>
        <dbReference type="Proteomes" id="UP000698028"/>
    </source>
</evidence>
<reference evidence="1 2" key="1">
    <citation type="submission" date="2021-07" db="EMBL/GenBank/DDBJ databases">
        <title>The draft genome sequence of Sphingomicrobium sp. B8.</title>
        <authorList>
            <person name="Mu L."/>
        </authorList>
    </citation>
    <scope>NUCLEOTIDE SEQUENCE [LARGE SCALE GENOMIC DNA]</scope>
    <source>
        <strain evidence="1 2">B8</strain>
    </source>
</reference>
<keyword evidence="2" id="KW-1185">Reference proteome</keyword>